<dbReference type="PANTHER" id="PTHR30204">
    <property type="entry name" value="REDOX-CYCLING DRUG-SENSING TRANSCRIPTIONAL ACTIVATOR SOXR"/>
    <property type="match status" value="1"/>
</dbReference>
<evidence type="ECO:0000256" key="2">
    <source>
        <dbReference type="ARBA" id="ARBA00023015"/>
    </source>
</evidence>
<dbReference type="SUPFAM" id="SSF46955">
    <property type="entry name" value="Putative DNA-binding domain"/>
    <property type="match status" value="1"/>
</dbReference>
<evidence type="ECO:0000256" key="5">
    <source>
        <dbReference type="SAM" id="Coils"/>
    </source>
</evidence>
<keyword evidence="1" id="KW-0678">Repressor</keyword>
<evidence type="ECO:0000313" key="7">
    <source>
        <dbReference type="EMBL" id="CAH8248511.1"/>
    </source>
</evidence>
<evidence type="ECO:0000313" key="8">
    <source>
        <dbReference type="Proteomes" id="UP001154322"/>
    </source>
</evidence>
<comment type="caution">
    <text evidence="7">The sequence shown here is derived from an EMBL/GenBank/DDBJ whole genome shotgun (WGS) entry which is preliminary data.</text>
</comment>
<keyword evidence="5" id="KW-0175">Coiled coil</keyword>
<dbReference type="InterPro" id="IPR000551">
    <property type="entry name" value="MerR-type_HTH_dom"/>
</dbReference>
<accession>A0ABM9GA09</accession>
<dbReference type="EMBL" id="CALYLO010000011">
    <property type="protein sequence ID" value="CAH8248511.1"/>
    <property type="molecule type" value="Genomic_DNA"/>
</dbReference>
<keyword evidence="4" id="KW-0804">Transcription</keyword>
<dbReference type="RefSeq" id="WP_213430565.1">
    <property type="nucleotide sequence ID" value="NZ_AP031290.1"/>
</dbReference>
<evidence type="ECO:0000256" key="3">
    <source>
        <dbReference type="ARBA" id="ARBA00023125"/>
    </source>
</evidence>
<dbReference type="InterPro" id="IPR009061">
    <property type="entry name" value="DNA-bd_dom_put_sf"/>
</dbReference>
<keyword evidence="3" id="KW-0238">DNA-binding</keyword>
<evidence type="ECO:0000256" key="4">
    <source>
        <dbReference type="ARBA" id="ARBA00023163"/>
    </source>
</evidence>
<keyword evidence="8" id="KW-1185">Reference proteome</keyword>
<feature type="coiled-coil region" evidence="5">
    <location>
        <begin position="117"/>
        <end position="144"/>
    </location>
</feature>
<sequence length="188" mass="21938">MGENLGKNLCKMNEAAMEIGESPHVVREWHKKLRNYIPTKKGDNGYNYFDEEALDVLRFIQRLIRDQNYSLRQVEHALASGNIENIAEPDPVAATVEVVTSEPNEATEQMAAAAQVFQGVMHEMERMRAEMEELKKVNQAMHERNIQTNLRISEVLREVLETKQLMLQQPTHAQARAKRWYEFWKRED</sequence>
<keyword evidence="2" id="KW-0805">Transcription regulation</keyword>
<protein>
    <submittedName>
        <fullName evidence="7">Helix-turn-helix domain-containing protein</fullName>
    </submittedName>
</protein>
<gene>
    <name evidence="7" type="ORF">WJ0W_007179</name>
</gene>
<dbReference type="Proteomes" id="UP001154322">
    <property type="component" value="Unassembled WGS sequence"/>
</dbReference>
<feature type="domain" description="HTH merR-type" evidence="6">
    <location>
        <begin position="11"/>
        <end position="79"/>
    </location>
</feature>
<dbReference type="Gene3D" id="1.10.1660.10">
    <property type="match status" value="1"/>
</dbReference>
<dbReference type="InterPro" id="IPR047057">
    <property type="entry name" value="MerR_fam"/>
</dbReference>
<evidence type="ECO:0000256" key="1">
    <source>
        <dbReference type="ARBA" id="ARBA00022491"/>
    </source>
</evidence>
<name>A0ABM9GA09_9BACL</name>
<dbReference type="PANTHER" id="PTHR30204:SF69">
    <property type="entry name" value="MERR-FAMILY TRANSCRIPTIONAL REGULATOR"/>
    <property type="match status" value="1"/>
</dbReference>
<dbReference type="Pfam" id="PF13411">
    <property type="entry name" value="MerR_1"/>
    <property type="match status" value="1"/>
</dbReference>
<organism evidence="7 8">
    <name type="scientific">Paenibacillus melissococcoides</name>
    <dbReference type="NCBI Taxonomy" id="2912268"/>
    <lineage>
        <taxon>Bacteria</taxon>
        <taxon>Bacillati</taxon>
        <taxon>Bacillota</taxon>
        <taxon>Bacilli</taxon>
        <taxon>Bacillales</taxon>
        <taxon>Paenibacillaceae</taxon>
        <taxon>Paenibacillus</taxon>
    </lineage>
</organism>
<evidence type="ECO:0000259" key="6">
    <source>
        <dbReference type="Pfam" id="PF13411"/>
    </source>
</evidence>
<proteinExistence type="predicted"/>
<reference evidence="7" key="1">
    <citation type="submission" date="2022-06" db="EMBL/GenBank/DDBJ databases">
        <authorList>
            <person name="Dietemann V."/>
            <person name="Ory F."/>
            <person name="Dainat B."/>
            <person name="Oberhansli S."/>
        </authorList>
    </citation>
    <scope>NUCLEOTIDE SEQUENCE</scope>
    <source>
        <strain evidence="7">Ena-SAMPLE-TAB-26-04-2022-14:26:32:270-5432</strain>
    </source>
</reference>